<gene>
    <name evidence="1" type="ORF">LCGC14_1653200</name>
</gene>
<sequence length="75" mass="8806">MLKQPKVYGVDFRNESGLIYCYINGIKQRWATSENSPTAHLPVTYKIEDGKLTFDYYVTDYDRYVKDEITVDIIC</sequence>
<comment type="caution">
    <text evidence="1">The sequence shown here is derived from an EMBL/GenBank/DDBJ whole genome shotgun (WGS) entry which is preliminary data.</text>
</comment>
<accession>A0A0F9IIT1</accession>
<dbReference type="AlphaFoldDB" id="A0A0F9IIT1"/>
<organism evidence="1">
    <name type="scientific">marine sediment metagenome</name>
    <dbReference type="NCBI Taxonomy" id="412755"/>
    <lineage>
        <taxon>unclassified sequences</taxon>
        <taxon>metagenomes</taxon>
        <taxon>ecological metagenomes</taxon>
    </lineage>
</organism>
<protein>
    <submittedName>
        <fullName evidence="1">Uncharacterized protein</fullName>
    </submittedName>
</protein>
<dbReference type="EMBL" id="LAZR01013934">
    <property type="protein sequence ID" value="KKM19674.1"/>
    <property type="molecule type" value="Genomic_DNA"/>
</dbReference>
<name>A0A0F9IIT1_9ZZZZ</name>
<proteinExistence type="predicted"/>
<evidence type="ECO:0000313" key="1">
    <source>
        <dbReference type="EMBL" id="KKM19674.1"/>
    </source>
</evidence>
<reference evidence="1" key="1">
    <citation type="journal article" date="2015" name="Nature">
        <title>Complex archaea that bridge the gap between prokaryotes and eukaryotes.</title>
        <authorList>
            <person name="Spang A."/>
            <person name="Saw J.H."/>
            <person name="Jorgensen S.L."/>
            <person name="Zaremba-Niedzwiedzka K."/>
            <person name="Martijn J."/>
            <person name="Lind A.E."/>
            <person name="van Eijk R."/>
            <person name="Schleper C."/>
            <person name="Guy L."/>
            <person name="Ettema T.J."/>
        </authorList>
    </citation>
    <scope>NUCLEOTIDE SEQUENCE</scope>
</reference>